<dbReference type="Proteomes" id="UP000526942">
    <property type="component" value="Unassembled WGS sequence"/>
</dbReference>
<evidence type="ECO:0000313" key="4">
    <source>
        <dbReference type="Proteomes" id="UP000526942"/>
    </source>
</evidence>
<sequence>CPEEWVGYRNVCYFLSREEGSWNWSRDQCSQLGSSLAVLRREWEMEFLSRLKGTVDYWIGLRR</sequence>
<organism evidence="3 4">
    <name type="scientific">Corythaixoides concolor</name>
    <name type="common">Grey go-away-bird</name>
    <dbReference type="NCBI Taxonomy" id="103956"/>
    <lineage>
        <taxon>Eukaryota</taxon>
        <taxon>Metazoa</taxon>
        <taxon>Chordata</taxon>
        <taxon>Craniata</taxon>
        <taxon>Vertebrata</taxon>
        <taxon>Euteleostomi</taxon>
        <taxon>Archelosauria</taxon>
        <taxon>Archosauria</taxon>
        <taxon>Dinosauria</taxon>
        <taxon>Saurischia</taxon>
        <taxon>Theropoda</taxon>
        <taxon>Coelurosauria</taxon>
        <taxon>Aves</taxon>
        <taxon>Neognathae</taxon>
        <taxon>Neoaves</taxon>
        <taxon>Otidimorphae</taxon>
        <taxon>Musophagiformes</taxon>
        <taxon>Musophagidae</taxon>
        <taxon>Corythaixoides</taxon>
    </lineage>
</organism>
<dbReference type="InterPro" id="IPR001304">
    <property type="entry name" value="C-type_lectin-like"/>
</dbReference>
<proteinExistence type="predicted"/>
<dbReference type="Pfam" id="PF00059">
    <property type="entry name" value="Lectin_C"/>
    <property type="match status" value="1"/>
</dbReference>
<gene>
    <name evidence="3" type="primary">Clec2b</name>
    <name evidence="3" type="ORF">CORCON_R04049</name>
</gene>
<dbReference type="Gene3D" id="3.10.100.10">
    <property type="entry name" value="Mannose-Binding Protein A, subunit A"/>
    <property type="match status" value="1"/>
</dbReference>
<feature type="domain" description="C-type lectin" evidence="2">
    <location>
        <begin position="8"/>
        <end position="63"/>
    </location>
</feature>
<protein>
    <submittedName>
        <fullName evidence="3">CLC2B protein</fullName>
    </submittedName>
</protein>
<keyword evidence="4" id="KW-1185">Reference proteome</keyword>
<dbReference type="EMBL" id="VXAM01002196">
    <property type="protein sequence ID" value="NXK01056.1"/>
    <property type="molecule type" value="Genomic_DNA"/>
</dbReference>
<accession>A0A7L0FZC2</accession>
<comment type="subcellular location">
    <subcellularLocation>
        <location evidence="1">Cell membrane</location>
        <topology evidence="1">Single-pass type II membrane protein</topology>
    </subcellularLocation>
</comment>
<dbReference type="PANTHER" id="PTHR45710:SF35">
    <property type="entry name" value="C-TYPE LECTIN DOMAIN FAMILY 2 MEMBER D"/>
    <property type="match status" value="1"/>
</dbReference>
<dbReference type="PROSITE" id="PS50041">
    <property type="entry name" value="C_TYPE_LECTIN_2"/>
    <property type="match status" value="1"/>
</dbReference>
<name>A0A7L0FZC2_CORCN</name>
<evidence type="ECO:0000313" key="3">
    <source>
        <dbReference type="EMBL" id="NXK01056.1"/>
    </source>
</evidence>
<dbReference type="OrthoDB" id="10059571at2759"/>
<reference evidence="3 4" key="1">
    <citation type="submission" date="2019-09" db="EMBL/GenBank/DDBJ databases">
        <title>Bird 10,000 Genomes (B10K) Project - Family phase.</title>
        <authorList>
            <person name="Zhang G."/>
        </authorList>
    </citation>
    <scope>NUCLEOTIDE SEQUENCE [LARGE SCALE GENOMIC DNA]</scope>
    <source>
        <strain evidence="3">B10K-DU-011-20</strain>
        <tissue evidence="3">Muscle</tissue>
    </source>
</reference>
<dbReference type="InterPro" id="IPR050828">
    <property type="entry name" value="C-type_lectin/matrix_domain"/>
</dbReference>
<dbReference type="InterPro" id="IPR016187">
    <property type="entry name" value="CTDL_fold"/>
</dbReference>
<feature type="non-terminal residue" evidence="3">
    <location>
        <position position="63"/>
    </location>
</feature>
<dbReference type="SUPFAM" id="SSF56436">
    <property type="entry name" value="C-type lectin-like"/>
    <property type="match status" value="1"/>
</dbReference>
<dbReference type="AlphaFoldDB" id="A0A7L0FZC2"/>
<dbReference type="GO" id="GO:0005886">
    <property type="term" value="C:plasma membrane"/>
    <property type="evidence" value="ECO:0007669"/>
    <property type="project" value="UniProtKB-SubCell"/>
</dbReference>
<dbReference type="InterPro" id="IPR016186">
    <property type="entry name" value="C-type_lectin-like/link_sf"/>
</dbReference>
<evidence type="ECO:0000256" key="1">
    <source>
        <dbReference type="ARBA" id="ARBA00004401"/>
    </source>
</evidence>
<comment type="caution">
    <text evidence="3">The sequence shown here is derived from an EMBL/GenBank/DDBJ whole genome shotgun (WGS) entry which is preliminary data.</text>
</comment>
<dbReference type="PANTHER" id="PTHR45710">
    <property type="entry name" value="C-TYPE LECTIN DOMAIN-CONTAINING PROTEIN 180"/>
    <property type="match status" value="1"/>
</dbReference>
<feature type="non-terminal residue" evidence="3">
    <location>
        <position position="1"/>
    </location>
</feature>
<evidence type="ECO:0000259" key="2">
    <source>
        <dbReference type="PROSITE" id="PS50041"/>
    </source>
</evidence>